<gene>
    <name evidence="2" type="ORF">C8N29_1391</name>
</gene>
<name>A0A2T5IRU7_9GAMM</name>
<feature type="domain" description="Endonuclease GajA/Old nuclease/RecF-like AAA" evidence="1">
    <location>
        <begin position="1"/>
        <end position="136"/>
    </location>
</feature>
<evidence type="ECO:0000259" key="1">
    <source>
        <dbReference type="Pfam" id="PF13175"/>
    </source>
</evidence>
<dbReference type="InterPro" id="IPR041685">
    <property type="entry name" value="AAA_GajA/Old/RecF-like"/>
</dbReference>
<dbReference type="RefSeq" id="WP_107867101.1">
    <property type="nucleotide sequence ID" value="NZ_QAON01000039.1"/>
</dbReference>
<dbReference type="Gene3D" id="3.40.50.300">
    <property type="entry name" value="P-loop containing nucleotide triphosphate hydrolases"/>
    <property type="match status" value="1"/>
</dbReference>
<comment type="caution">
    <text evidence="2">The sequence shown here is derived from an EMBL/GenBank/DDBJ whole genome shotgun (WGS) entry which is preliminary data.</text>
</comment>
<reference evidence="2 3" key="1">
    <citation type="submission" date="2018-04" db="EMBL/GenBank/DDBJ databases">
        <title>Genomic Encyclopedia of Archaeal and Bacterial Type Strains, Phase II (KMG-II): from individual species to whole genera.</title>
        <authorList>
            <person name="Goeker M."/>
        </authorList>
    </citation>
    <scope>NUCLEOTIDE SEQUENCE [LARGE SCALE GENOMIC DNA]</scope>
    <source>
        <strain evidence="2 3">DSM 5822</strain>
    </source>
</reference>
<dbReference type="Pfam" id="PF13175">
    <property type="entry name" value="AAA_15"/>
    <property type="match status" value="1"/>
</dbReference>
<accession>A0A2T5IRU7</accession>
<dbReference type="EMBL" id="QAON01000039">
    <property type="protein sequence ID" value="PTQ86546.1"/>
    <property type="molecule type" value="Genomic_DNA"/>
</dbReference>
<evidence type="ECO:0000313" key="3">
    <source>
        <dbReference type="Proteomes" id="UP000244223"/>
    </source>
</evidence>
<dbReference type="SUPFAM" id="SSF52540">
    <property type="entry name" value="P-loop containing nucleoside triphosphate hydrolases"/>
    <property type="match status" value="1"/>
</dbReference>
<evidence type="ECO:0000313" key="2">
    <source>
        <dbReference type="EMBL" id="PTQ86546.1"/>
    </source>
</evidence>
<dbReference type="Proteomes" id="UP000244223">
    <property type="component" value="Unassembled WGS sequence"/>
</dbReference>
<dbReference type="OrthoDB" id="9803889at2"/>
<proteinExistence type="predicted"/>
<organism evidence="2 3">
    <name type="scientific">Agitococcus lubricus</name>
    <dbReference type="NCBI Taxonomy" id="1077255"/>
    <lineage>
        <taxon>Bacteria</taxon>
        <taxon>Pseudomonadati</taxon>
        <taxon>Pseudomonadota</taxon>
        <taxon>Gammaproteobacteria</taxon>
        <taxon>Moraxellales</taxon>
        <taxon>Moraxellaceae</taxon>
        <taxon>Agitococcus</taxon>
    </lineage>
</organism>
<protein>
    <submittedName>
        <fullName evidence="2">AAA ATPase-like protein</fullName>
    </submittedName>
</protein>
<dbReference type="InterPro" id="IPR027417">
    <property type="entry name" value="P-loop_NTPase"/>
</dbReference>
<keyword evidence="3" id="KW-1185">Reference proteome</keyword>
<dbReference type="AlphaFoldDB" id="A0A2T5IRU7"/>
<sequence length="173" mass="20244">MRLKQVFISNYKNLNNFTMDFEGDSFIEVFVGKNGSGKSNLIEAVIEIFRHLIEFERDRSINFSYRLNYEINGDNIELTWTFDKLFINGVERKTLGKTPLPENLLIYYSGHNETVAGLIQQYETSFRKRIRQASIDEARFFIGIGPEYKELLLSMLLMQPATVIIPKNNRFQK</sequence>